<dbReference type="HOGENOM" id="CLU_036316_4_2_1"/>
<dbReference type="Proteomes" id="UP000054166">
    <property type="component" value="Unassembled WGS sequence"/>
</dbReference>
<dbReference type="Gene3D" id="3.80.10.10">
    <property type="entry name" value="Ribonuclease Inhibitor"/>
    <property type="match status" value="1"/>
</dbReference>
<dbReference type="EMBL" id="KN832997">
    <property type="protein sequence ID" value="KIM81718.1"/>
    <property type="molecule type" value="Genomic_DNA"/>
</dbReference>
<dbReference type="OrthoDB" id="2789810at2759"/>
<dbReference type="SUPFAM" id="SSF52047">
    <property type="entry name" value="RNI-like"/>
    <property type="match status" value="1"/>
</dbReference>
<sequence length="385" mass="44098">MILPPEIIDVIIDHLQDRAALCKCSLISRIWLPGCRYHIFGAITLRRSNIRVFLTLRTPLCTFARYVQRFELNCILWDFINIPALGERTVQAEQITLYFGGFPSVKELDIDTFSWDSLDSDSQTNFLTCFSTIETLNIRALYVASILSVIRIIGASPLLQSLSLCNVGWNFTDESLYAINKLSPPPHLRTLSLAECYKRDILDWLIHESEPSVESLSLGVIFSADVQSISNYLRRDGPFIEHLSFGFSDMDAGGDAEEFHTEVDLSLLTSLRYIRIEQFIFMDHFQLSSAVGWYPLILARIKSPYLEEVEFSIHISQMDQLDPPDFPIDWKSYDHLFAQGAGFKQLQRLTFLVFSKVDNGVMRNEIGKRLPESDARGILRVKFYV</sequence>
<reference evidence="2" key="2">
    <citation type="submission" date="2015-01" db="EMBL/GenBank/DDBJ databases">
        <title>Evolutionary Origins and Diversification of the Mycorrhizal Mutualists.</title>
        <authorList>
            <consortium name="DOE Joint Genome Institute"/>
            <consortium name="Mycorrhizal Genomics Consortium"/>
            <person name="Kohler A."/>
            <person name="Kuo A."/>
            <person name="Nagy L.G."/>
            <person name="Floudas D."/>
            <person name="Copeland A."/>
            <person name="Barry K.W."/>
            <person name="Cichocki N."/>
            <person name="Veneault-Fourrey C."/>
            <person name="LaButti K."/>
            <person name="Lindquist E.A."/>
            <person name="Lipzen A."/>
            <person name="Lundell T."/>
            <person name="Morin E."/>
            <person name="Murat C."/>
            <person name="Riley R."/>
            <person name="Ohm R."/>
            <person name="Sun H."/>
            <person name="Tunlid A."/>
            <person name="Henrissat B."/>
            <person name="Grigoriev I.V."/>
            <person name="Hibbett D.S."/>
            <person name="Martin F."/>
        </authorList>
    </citation>
    <scope>NUCLEOTIDE SEQUENCE [LARGE SCALE GENOMIC DNA]</scope>
    <source>
        <strain evidence="2">F 1598</strain>
    </source>
</reference>
<organism evidence="1 2">
    <name type="scientific">Piloderma croceum (strain F 1598)</name>
    <dbReference type="NCBI Taxonomy" id="765440"/>
    <lineage>
        <taxon>Eukaryota</taxon>
        <taxon>Fungi</taxon>
        <taxon>Dikarya</taxon>
        <taxon>Basidiomycota</taxon>
        <taxon>Agaricomycotina</taxon>
        <taxon>Agaricomycetes</taxon>
        <taxon>Agaricomycetidae</taxon>
        <taxon>Atheliales</taxon>
        <taxon>Atheliaceae</taxon>
        <taxon>Piloderma</taxon>
    </lineage>
</organism>
<name>A0A0C3B657_PILCF</name>
<dbReference type="AlphaFoldDB" id="A0A0C3B657"/>
<reference evidence="1 2" key="1">
    <citation type="submission" date="2014-04" db="EMBL/GenBank/DDBJ databases">
        <authorList>
            <consortium name="DOE Joint Genome Institute"/>
            <person name="Kuo A."/>
            <person name="Tarkka M."/>
            <person name="Buscot F."/>
            <person name="Kohler A."/>
            <person name="Nagy L.G."/>
            <person name="Floudas D."/>
            <person name="Copeland A."/>
            <person name="Barry K.W."/>
            <person name="Cichocki N."/>
            <person name="Veneault-Fourrey C."/>
            <person name="LaButti K."/>
            <person name="Lindquist E.A."/>
            <person name="Lipzen A."/>
            <person name="Lundell T."/>
            <person name="Morin E."/>
            <person name="Murat C."/>
            <person name="Sun H."/>
            <person name="Tunlid A."/>
            <person name="Henrissat B."/>
            <person name="Grigoriev I.V."/>
            <person name="Hibbett D.S."/>
            <person name="Martin F."/>
            <person name="Nordberg H.P."/>
            <person name="Cantor M.N."/>
            <person name="Hua S.X."/>
        </authorList>
    </citation>
    <scope>NUCLEOTIDE SEQUENCE [LARGE SCALE GENOMIC DNA]</scope>
    <source>
        <strain evidence="1 2">F 1598</strain>
    </source>
</reference>
<evidence type="ECO:0000313" key="2">
    <source>
        <dbReference type="Proteomes" id="UP000054166"/>
    </source>
</evidence>
<dbReference type="InParanoid" id="A0A0C3B657"/>
<dbReference type="STRING" id="765440.A0A0C3B657"/>
<gene>
    <name evidence="1" type="ORF">PILCRDRAFT_821072</name>
</gene>
<dbReference type="InterPro" id="IPR032675">
    <property type="entry name" value="LRR_dom_sf"/>
</dbReference>
<proteinExistence type="predicted"/>
<keyword evidence="2" id="KW-1185">Reference proteome</keyword>
<evidence type="ECO:0000313" key="1">
    <source>
        <dbReference type="EMBL" id="KIM81718.1"/>
    </source>
</evidence>
<evidence type="ECO:0008006" key="3">
    <source>
        <dbReference type="Google" id="ProtNLM"/>
    </source>
</evidence>
<accession>A0A0C3B657</accession>
<protein>
    <recommendedName>
        <fullName evidence="3">F-box domain-containing protein</fullName>
    </recommendedName>
</protein>